<comment type="caution">
    <text evidence="2">The sequence shown here is derived from an EMBL/GenBank/DDBJ whole genome shotgun (WGS) entry which is preliminary data.</text>
</comment>
<evidence type="ECO:0000256" key="1">
    <source>
        <dbReference type="SAM" id="MobiDB-lite"/>
    </source>
</evidence>
<name>A0A846XFM2_9NOCA</name>
<dbReference type="AlphaFoldDB" id="A0A846XFM2"/>
<dbReference type="EMBL" id="JAAXOO010000003">
    <property type="protein sequence ID" value="NKY34175.1"/>
    <property type="molecule type" value="Genomic_DNA"/>
</dbReference>
<feature type="region of interest" description="Disordered" evidence="1">
    <location>
        <begin position="183"/>
        <end position="202"/>
    </location>
</feature>
<keyword evidence="3" id="KW-1185">Reference proteome</keyword>
<reference evidence="2 3" key="1">
    <citation type="submission" date="2020-04" db="EMBL/GenBank/DDBJ databases">
        <title>MicrobeNet Type strains.</title>
        <authorList>
            <person name="Nicholson A.C."/>
        </authorList>
    </citation>
    <scope>NUCLEOTIDE SEQUENCE [LARGE SCALE GENOMIC DNA]</scope>
    <source>
        <strain evidence="2 3">DSM 45078</strain>
    </source>
</reference>
<evidence type="ECO:0000313" key="2">
    <source>
        <dbReference type="EMBL" id="NKY34175.1"/>
    </source>
</evidence>
<gene>
    <name evidence="2" type="ORF">HGA13_13950</name>
</gene>
<dbReference type="RefSeq" id="WP_068043288.1">
    <property type="nucleotide sequence ID" value="NZ_JAAXOO010000003.1"/>
</dbReference>
<sequence length="202" mass="22215">MQFPSKLTDVKKSMSFTREGLASASREYHQYTRGRGPEQPKWVCKRAYPAPWGEETVFARAHADKSRYGVQVKKKIPFTKWSRWVPVRVNGETYGQILAADKHFKQAVKGAPTAELVQMSCSPAAGSAARESAESLHSAGIGFDVHATDKTHLYSYNTSEEPGPGSVKLDGDIIVGHGSEMELLESGDPMKSPWGKYEAPGQ</sequence>
<organism evidence="2 3">
    <name type="scientific">Nocardia speluncae</name>
    <dbReference type="NCBI Taxonomy" id="419477"/>
    <lineage>
        <taxon>Bacteria</taxon>
        <taxon>Bacillati</taxon>
        <taxon>Actinomycetota</taxon>
        <taxon>Actinomycetes</taxon>
        <taxon>Mycobacteriales</taxon>
        <taxon>Nocardiaceae</taxon>
        <taxon>Nocardia</taxon>
    </lineage>
</organism>
<dbReference type="Proteomes" id="UP000565715">
    <property type="component" value="Unassembled WGS sequence"/>
</dbReference>
<proteinExistence type="predicted"/>
<protein>
    <submittedName>
        <fullName evidence="2">Uncharacterized protein</fullName>
    </submittedName>
</protein>
<accession>A0A846XFM2</accession>
<evidence type="ECO:0000313" key="3">
    <source>
        <dbReference type="Proteomes" id="UP000565715"/>
    </source>
</evidence>